<feature type="transmembrane region" description="Helical" evidence="4">
    <location>
        <begin position="260"/>
        <end position="278"/>
    </location>
</feature>
<evidence type="ECO:0000313" key="6">
    <source>
        <dbReference type="EMBL" id="MFC3231295.1"/>
    </source>
</evidence>
<keyword evidence="1 4" id="KW-0812">Transmembrane</keyword>
<reference evidence="7" key="1">
    <citation type="journal article" date="2019" name="Int. J. Syst. Evol. Microbiol.">
        <title>The Global Catalogue of Microorganisms (GCM) 10K type strain sequencing project: providing services to taxonomists for standard genome sequencing and annotation.</title>
        <authorList>
            <consortium name="The Broad Institute Genomics Platform"/>
            <consortium name="The Broad Institute Genome Sequencing Center for Infectious Disease"/>
            <person name="Wu L."/>
            <person name="Ma J."/>
        </authorList>
    </citation>
    <scope>NUCLEOTIDE SEQUENCE [LARGE SCALE GENOMIC DNA]</scope>
    <source>
        <strain evidence="7">KCTC 42964</strain>
    </source>
</reference>
<feature type="transmembrane region" description="Helical" evidence="4">
    <location>
        <begin position="313"/>
        <end position="331"/>
    </location>
</feature>
<feature type="transmembrane region" description="Helical" evidence="4">
    <location>
        <begin position="163"/>
        <end position="184"/>
    </location>
</feature>
<evidence type="ECO:0000256" key="4">
    <source>
        <dbReference type="SAM" id="Phobius"/>
    </source>
</evidence>
<dbReference type="RefSeq" id="WP_379906765.1">
    <property type="nucleotide sequence ID" value="NZ_JBHRTR010000054.1"/>
</dbReference>
<name>A0ABV7L9I8_9PROT</name>
<organism evidence="6 7">
    <name type="scientific">Marinibaculum pumilum</name>
    <dbReference type="NCBI Taxonomy" id="1766165"/>
    <lineage>
        <taxon>Bacteria</taxon>
        <taxon>Pseudomonadati</taxon>
        <taxon>Pseudomonadota</taxon>
        <taxon>Alphaproteobacteria</taxon>
        <taxon>Rhodospirillales</taxon>
        <taxon>Rhodospirillaceae</taxon>
        <taxon>Marinibaculum</taxon>
    </lineage>
</organism>
<accession>A0ABV7L9I8</accession>
<dbReference type="Pfam" id="PF07690">
    <property type="entry name" value="MFS_1"/>
    <property type="match status" value="1"/>
</dbReference>
<gene>
    <name evidence="6" type="ORF">ACFOGJ_28865</name>
</gene>
<proteinExistence type="predicted"/>
<protein>
    <submittedName>
        <fullName evidence="6">MFS transporter</fullName>
    </submittedName>
</protein>
<feature type="transmembrane region" description="Helical" evidence="4">
    <location>
        <begin position="351"/>
        <end position="370"/>
    </location>
</feature>
<dbReference type="InterPro" id="IPR011701">
    <property type="entry name" value="MFS"/>
</dbReference>
<feature type="transmembrane region" description="Helical" evidence="4">
    <location>
        <begin position="82"/>
        <end position="99"/>
    </location>
</feature>
<feature type="transmembrane region" description="Helical" evidence="4">
    <location>
        <begin position="138"/>
        <end position="157"/>
    </location>
</feature>
<feature type="transmembrane region" description="Helical" evidence="4">
    <location>
        <begin position="224"/>
        <end position="245"/>
    </location>
</feature>
<dbReference type="InterPro" id="IPR036259">
    <property type="entry name" value="MFS_trans_sf"/>
</dbReference>
<dbReference type="Proteomes" id="UP001595528">
    <property type="component" value="Unassembled WGS sequence"/>
</dbReference>
<keyword evidence="7" id="KW-1185">Reference proteome</keyword>
<sequence length="403" mass="42435">MATGQGLPQDLPPGRLPLYAVAVAVVAANAYYFHPIIGLVVRDLQVDAATIGLVPALNQVALALGILLLLPLGDRFSNRTMVTAAISVQALATLIMALAESFPMLLLGSTLLGFATLAPYLMPAYVSKRVEKRRLGQATAWLTTGVVAGVLFGRGIAGPMAEAFGWRSIFFVATGLLLLCAIGLPRLMERGERSPAGEGGVRERLGYLNLLLSIGPIVRRHPEALLSGAIQGLSFGVFLALWLALGLHLTSPRLGHGADVVSYLAILSGVGLLTTPSLGRLADRIGARRARTLFLCLQMVAIGSFAAAGDAVWWMAVPAVLMGISGPITDVSGRMTILGLAPEIRTRLMTVYVVLMFAGGGIASWLSTFAYDLGGWTANVTVAALLSGAALVLSAWSLWRWGR</sequence>
<evidence type="ECO:0000256" key="1">
    <source>
        <dbReference type="ARBA" id="ARBA00022692"/>
    </source>
</evidence>
<evidence type="ECO:0000259" key="5">
    <source>
        <dbReference type="PROSITE" id="PS50850"/>
    </source>
</evidence>
<feature type="domain" description="Major facilitator superfamily (MFS) profile" evidence="5">
    <location>
        <begin position="15"/>
        <end position="403"/>
    </location>
</feature>
<dbReference type="InterPro" id="IPR020846">
    <property type="entry name" value="MFS_dom"/>
</dbReference>
<feature type="transmembrane region" description="Helical" evidence="4">
    <location>
        <begin position="16"/>
        <end position="37"/>
    </location>
</feature>
<feature type="transmembrane region" description="Helical" evidence="4">
    <location>
        <begin position="290"/>
        <end position="307"/>
    </location>
</feature>
<keyword evidence="3 4" id="KW-0472">Membrane</keyword>
<evidence type="ECO:0000313" key="7">
    <source>
        <dbReference type="Proteomes" id="UP001595528"/>
    </source>
</evidence>
<dbReference type="PROSITE" id="PS50850">
    <property type="entry name" value="MFS"/>
    <property type="match status" value="1"/>
</dbReference>
<keyword evidence="2 4" id="KW-1133">Transmembrane helix</keyword>
<dbReference type="PANTHER" id="PTHR42910:SF1">
    <property type="entry name" value="MAJOR FACILITATOR SUPERFAMILY (MFS) PROFILE DOMAIN-CONTAINING PROTEIN"/>
    <property type="match status" value="1"/>
</dbReference>
<dbReference type="EMBL" id="JBHRTR010000054">
    <property type="protein sequence ID" value="MFC3231295.1"/>
    <property type="molecule type" value="Genomic_DNA"/>
</dbReference>
<feature type="transmembrane region" description="Helical" evidence="4">
    <location>
        <begin position="105"/>
        <end position="126"/>
    </location>
</feature>
<dbReference type="PANTHER" id="PTHR42910">
    <property type="entry name" value="TRANSPORTER SCO4007-RELATED"/>
    <property type="match status" value="1"/>
</dbReference>
<dbReference type="SUPFAM" id="SSF103473">
    <property type="entry name" value="MFS general substrate transporter"/>
    <property type="match status" value="1"/>
</dbReference>
<feature type="transmembrane region" description="Helical" evidence="4">
    <location>
        <begin position="49"/>
        <end position="70"/>
    </location>
</feature>
<feature type="transmembrane region" description="Helical" evidence="4">
    <location>
        <begin position="376"/>
        <end position="399"/>
    </location>
</feature>
<dbReference type="Gene3D" id="1.20.1250.20">
    <property type="entry name" value="MFS general substrate transporter like domains"/>
    <property type="match status" value="1"/>
</dbReference>
<evidence type="ECO:0000256" key="3">
    <source>
        <dbReference type="ARBA" id="ARBA00023136"/>
    </source>
</evidence>
<evidence type="ECO:0000256" key="2">
    <source>
        <dbReference type="ARBA" id="ARBA00022989"/>
    </source>
</evidence>
<comment type="caution">
    <text evidence="6">The sequence shown here is derived from an EMBL/GenBank/DDBJ whole genome shotgun (WGS) entry which is preliminary data.</text>
</comment>